<sequence>MNSQNYLDMMKNNQGNILQFLEEEEEANSDEQFQILKDIFNDTKIKDNIFEFLSLLHLISKIADNFHRSPAFICKIERILRFFKEDIKKYFSNSEIFNIFKKNKRILLFLIEEKIIFFDEYIVKKITTNKKFITANYPQYFQPEIQPFINEKWFPRHERKNSWFKTIKNELPADFYLKRKKGENDHPLCELIRNDFIDEFIMYITQNTISLNSVINPSIYETNQFLIKKQTEKDGISLIEYAAFFGSLQIFKHLRFGRVKLTESLWSLAIHGQNAELIHLLEDDHVDLKDKTYKYYFYESLKCHHNNIADYFLDNFMKGDEENLRSTFNQSLKFYNFAFLKNDFIDEDSLFNLCKYDYCTLVDSLLQNKDIDINKKIIYQQLVNVISYYNCFIQLKQ</sequence>
<proteinExistence type="predicted"/>
<protein>
    <recommendedName>
        <fullName evidence="3">DUF3447 domain-containing protein</fullName>
    </recommendedName>
</protein>
<dbReference type="SUPFAM" id="SSF48403">
    <property type="entry name" value="Ankyrin repeat"/>
    <property type="match status" value="1"/>
</dbReference>
<name>A0ABR2H5Z9_9EUKA</name>
<evidence type="ECO:0000313" key="2">
    <source>
        <dbReference type="Proteomes" id="UP001470230"/>
    </source>
</evidence>
<dbReference type="InterPro" id="IPR036770">
    <property type="entry name" value="Ankyrin_rpt-contain_sf"/>
</dbReference>
<gene>
    <name evidence="1" type="ORF">M9Y10_026579</name>
</gene>
<dbReference type="PANTHER" id="PTHR24159:SF5">
    <property type="entry name" value="ANK_REP_REGION DOMAIN-CONTAINING PROTEIN"/>
    <property type="match status" value="1"/>
</dbReference>
<keyword evidence="2" id="KW-1185">Reference proteome</keyword>
<dbReference type="PANTHER" id="PTHR24159">
    <property type="match status" value="1"/>
</dbReference>
<comment type="caution">
    <text evidence="1">The sequence shown here is derived from an EMBL/GenBank/DDBJ whole genome shotgun (WGS) entry which is preliminary data.</text>
</comment>
<accession>A0ABR2H5Z9</accession>
<reference evidence="1 2" key="1">
    <citation type="submission" date="2024-04" db="EMBL/GenBank/DDBJ databases">
        <title>Tritrichomonas musculus Genome.</title>
        <authorList>
            <person name="Alves-Ferreira E."/>
            <person name="Grigg M."/>
            <person name="Lorenzi H."/>
            <person name="Galac M."/>
        </authorList>
    </citation>
    <scope>NUCLEOTIDE SEQUENCE [LARGE SCALE GENOMIC DNA]</scope>
    <source>
        <strain evidence="1 2">EAF2021</strain>
    </source>
</reference>
<organism evidence="1 2">
    <name type="scientific">Tritrichomonas musculus</name>
    <dbReference type="NCBI Taxonomy" id="1915356"/>
    <lineage>
        <taxon>Eukaryota</taxon>
        <taxon>Metamonada</taxon>
        <taxon>Parabasalia</taxon>
        <taxon>Tritrichomonadida</taxon>
        <taxon>Tritrichomonadidae</taxon>
        <taxon>Tritrichomonas</taxon>
    </lineage>
</organism>
<dbReference type="EMBL" id="JAPFFF010000040">
    <property type="protein sequence ID" value="KAK8841639.1"/>
    <property type="molecule type" value="Genomic_DNA"/>
</dbReference>
<dbReference type="Proteomes" id="UP001470230">
    <property type="component" value="Unassembled WGS sequence"/>
</dbReference>
<evidence type="ECO:0000313" key="1">
    <source>
        <dbReference type="EMBL" id="KAK8841639.1"/>
    </source>
</evidence>
<evidence type="ECO:0008006" key="3">
    <source>
        <dbReference type="Google" id="ProtNLM"/>
    </source>
</evidence>